<evidence type="ECO:0000313" key="1">
    <source>
        <dbReference type="EMBL" id="PIA94900.1"/>
    </source>
</evidence>
<organism evidence="1 2">
    <name type="scientific">Cercospora beticola</name>
    <name type="common">Sugarbeet leaf spot fungus</name>
    <dbReference type="NCBI Taxonomy" id="122368"/>
    <lineage>
        <taxon>Eukaryota</taxon>
        <taxon>Fungi</taxon>
        <taxon>Dikarya</taxon>
        <taxon>Ascomycota</taxon>
        <taxon>Pezizomycotina</taxon>
        <taxon>Dothideomycetes</taxon>
        <taxon>Dothideomycetidae</taxon>
        <taxon>Mycosphaerellales</taxon>
        <taxon>Mycosphaerellaceae</taxon>
        <taxon>Cercospora</taxon>
    </lineage>
</organism>
<accession>A0A2G5HQU7</accession>
<dbReference type="EMBL" id="LKMD01000104">
    <property type="protein sequence ID" value="PIA94900.1"/>
    <property type="molecule type" value="Genomic_DNA"/>
</dbReference>
<dbReference type="Proteomes" id="UP000230605">
    <property type="component" value="Chromosome 6"/>
</dbReference>
<dbReference type="AlphaFoldDB" id="A0A2G5HQU7"/>
<proteinExistence type="predicted"/>
<evidence type="ECO:0000313" key="2">
    <source>
        <dbReference type="Proteomes" id="UP000230605"/>
    </source>
</evidence>
<protein>
    <submittedName>
        <fullName evidence="1">Uncharacterized protein</fullName>
    </submittedName>
</protein>
<sequence length="83" mass="9472">MSRPSVDSTQCNCCLLILHGRKRGLGPEYWDQATLKACRNYMQYIVDAALSLMNEGKGAEEARFWDHGILRVVVNVRRSMGQR</sequence>
<gene>
    <name evidence="1" type="ORF">CB0940_08262</name>
</gene>
<name>A0A2G5HQU7_CERBT</name>
<reference evidence="1 2" key="1">
    <citation type="submission" date="2015-10" db="EMBL/GenBank/DDBJ databases">
        <title>The cercosporin biosynthetic gene cluster was horizontally transferred to several fungal lineages and shown to be expanded in Cercospora beticola based on microsynteny with recipient genomes.</title>
        <authorList>
            <person name="De Jonge R."/>
            <person name="Ebert M.K."/>
            <person name="Suttle J.C."/>
            <person name="Jurick Ii W.M."/>
            <person name="Secor G.A."/>
            <person name="Thomma B.P."/>
            <person name="Van De Peer Y."/>
            <person name="Bolton M.D."/>
        </authorList>
    </citation>
    <scope>NUCLEOTIDE SEQUENCE [LARGE SCALE GENOMIC DNA]</scope>
    <source>
        <strain evidence="1 2">09-40</strain>
    </source>
</reference>
<comment type="caution">
    <text evidence="1">The sequence shown here is derived from an EMBL/GenBank/DDBJ whole genome shotgun (WGS) entry which is preliminary data.</text>
</comment>